<dbReference type="Gene3D" id="2.60.40.150">
    <property type="entry name" value="C2 domain"/>
    <property type="match status" value="1"/>
</dbReference>
<dbReference type="GO" id="GO:0006950">
    <property type="term" value="P:response to stress"/>
    <property type="evidence" value="ECO:0007669"/>
    <property type="project" value="UniProtKB-ARBA"/>
</dbReference>
<keyword evidence="5" id="KW-1003">Cell membrane</keyword>
<proteinExistence type="predicted"/>
<dbReference type="PANTHER" id="PTHR10336">
    <property type="entry name" value="PHOSPHOINOSITIDE-SPECIFIC PHOSPHOLIPASE C FAMILY PROTEIN"/>
    <property type="match status" value="1"/>
</dbReference>
<keyword evidence="8 11" id="KW-0443">Lipid metabolism</keyword>
<dbReference type="InterPro" id="IPR000008">
    <property type="entry name" value="C2_dom"/>
</dbReference>
<dbReference type="SMART" id="SM00148">
    <property type="entry name" value="PLCXc"/>
    <property type="match status" value="1"/>
</dbReference>
<comment type="caution">
    <text evidence="15">The sequence shown here is derived from an EMBL/GenBank/DDBJ whole genome shotgun (WGS) entry which is preliminary data.</text>
</comment>
<evidence type="ECO:0000256" key="8">
    <source>
        <dbReference type="ARBA" id="ARBA00023098"/>
    </source>
</evidence>
<name>A0A8X7QQC7_BRACI</name>
<comment type="subcellular location">
    <subcellularLocation>
        <location evidence="3">Cell membrane</location>
        <topology evidence="3">Peripheral membrane protein</topology>
    </subcellularLocation>
</comment>
<gene>
    <name evidence="15" type="ORF">Bca52824_057300</name>
</gene>
<dbReference type="GO" id="GO:0005886">
    <property type="term" value="C:plasma membrane"/>
    <property type="evidence" value="ECO:0007669"/>
    <property type="project" value="UniProtKB-SubCell"/>
</dbReference>
<dbReference type="InterPro" id="IPR017946">
    <property type="entry name" value="PLC-like_Pdiesterase_TIM-brl"/>
</dbReference>
<accession>A0A8X7QQC7</accession>
<dbReference type="OrthoDB" id="269822at2759"/>
<dbReference type="CDD" id="cd00275">
    <property type="entry name" value="C2_PLC_like"/>
    <property type="match status" value="1"/>
</dbReference>
<dbReference type="SUPFAM" id="SSF51695">
    <property type="entry name" value="PLC-like phosphodiesterases"/>
    <property type="match status" value="1"/>
</dbReference>
<sequence>MKRELGRYKMGLCFSDKLRMNRESPPPDVVRVFVEYTEGGNHMTAEQLRRFLVEVQGETEVLVSDAEKIIERVTNERHHITKFLRHSLNLDDFLSFLFSDDLNHPVVSKVHQDMASPLSHYFIYTSHNSYLTGNQINSECSDVPLIKALKRGVRALELDLWPNSTKDGILVRHGWAWTPPVELIKCLRSIKDYAFSASAYPVILTLEDHLTPDLQAKAAEMMKEIFMDMVYFSESGDLKDFPSPEDLKDFEKEKDSEESDVSGKTSSEDVSADDEKFEETSEAKEEKDGGSDKESSKMDLLTYSRMILIPSGNARNGLKEALTFDNDGIRRLSLREQNFKKATEMYGTQVIEFTQKNLLRIYPKATRVTSSNYKPFSGWMYGAQMVAFNMQVKWWMWIRQKPDFMMNKGPDGEVFDPKAKLPIKTTLRVKVYMGKGWDSGFQRACFNTWSSPNFYTRVGITGVRGDRVMKKTKKEENTWEPFWDEEFEFQLTVPELALLRVEVHDYNMPEKDDFLGQTCLPVAELRQGTRSVPLYDRKGERLVAVTLLMRFQFA</sequence>
<dbReference type="EMBL" id="JAAMPC010000012">
    <property type="protein sequence ID" value="KAG2274745.1"/>
    <property type="molecule type" value="Genomic_DNA"/>
</dbReference>
<evidence type="ECO:0000313" key="15">
    <source>
        <dbReference type="EMBL" id="KAG2274745.1"/>
    </source>
</evidence>
<dbReference type="InterPro" id="IPR000909">
    <property type="entry name" value="PLipase_C_PInositol-sp_X_dom"/>
</dbReference>
<dbReference type="GO" id="GO:0051209">
    <property type="term" value="P:release of sequestered calcium ion into cytosol"/>
    <property type="evidence" value="ECO:0007669"/>
    <property type="project" value="TreeGrafter"/>
</dbReference>
<dbReference type="Pfam" id="PF00387">
    <property type="entry name" value="PI-PLC-Y"/>
    <property type="match status" value="1"/>
</dbReference>
<evidence type="ECO:0000256" key="7">
    <source>
        <dbReference type="ARBA" id="ARBA00022963"/>
    </source>
</evidence>
<dbReference type="SMART" id="SM00149">
    <property type="entry name" value="PLCYc"/>
    <property type="match status" value="1"/>
</dbReference>
<dbReference type="Gene3D" id="1.10.238.10">
    <property type="entry name" value="EF-hand"/>
    <property type="match status" value="1"/>
</dbReference>
<dbReference type="Pfam" id="PF09279">
    <property type="entry name" value="EF-hand_like"/>
    <property type="match status" value="1"/>
</dbReference>
<dbReference type="InterPro" id="IPR001711">
    <property type="entry name" value="PLipase_C_Pinositol-sp_Y"/>
</dbReference>
<dbReference type="GO" id="GO:0016042">
    <property type="term" value="P:lipid catabolic process"/>
    <property type="evidence" value="ECO:0007669"/>
    <property type="project" value="UniProtKB-KW"/>
</dbReference>
<dbReference type="PRINTS" id="PR00390">
    <property type="entry name" value="PHPHLIPASEC"/>
</dbReference>
<keyword evidence="10" id="KW-0807">Transducer</keyword>
<dbReference type="FunFam" id="2.60.40.150:FF:000060">
    <property type="entry name" value="Phosphoinositide phospholipase C"/>
    <property type="match status" value="1"/>
</dbReference>
<dbReference type="SUPFAM" id="SSF47473">
    <property type="entry name" value="EF-hand"/>
    <property type="match status" value="1"/>
</dbReference>
<dbReference type="InterPro" id="IPR001192">
    <property type="entry name" value="PI-PLC_fam"/>
</dbReference>
<dbReference type="SMART" id="SM00239">
    <property type="entry name" value="C2"/>
    <property type="match status" value="1"/>
</dbReference>
<feature type="region of interest" description="Disordered" evidence="12">
    <location>
        <begin position="243"/>
        <end position="296"/>
    </location>
</feature>
<protein>
    <recommendedName>
        <fullName evidence="4 11">Phosphoinositide phospholipase C</fullName>
        <ecNumber evidence="4 11">3.1.4.11</ecNumber>
    </recommendedName>
</protein>
<dbReference type="PROSITE" id="PS50008">
    <property type="entry name" value="PIPLC_Y_DOMAIN"/>
    <property type="match status" value="1"/>
</dbReference>
<dbReference type="PROSITE" id="PS50007">
    <property type="entry name" value="PIPLC_X_DOMAIN"/>
    <property type="match status" value="1"/>
</dbReference>
<keyword evidence="7 11" id="KW-0442">Lipid degradation</keyword>
<evidence type="ECO:0000256" key="1">
    <source>
        <dbReference type="ARBA" id="ARBA00001195"/>
    </source>
</evidence>
<organism evidence="15 16">
    <name type="scientific">Brassica carinata</name>
    <name type="common">Ethiopian mustard</name>
    <name type="synonym">Abyssinian cabbage</name>
    <dbReference type="NCBI Taxonomy" id="52824"/>
    <lineage>
        <taxon>Eukaryota</taxon>
        <taxon>Viridiplantae</taxon>
        <taxon>Streptophyta</taxon>
        <taxon>Embryophyta</taxon>
        <taxon>Tracheophyta</taxon>
        <taxon>Spermatophyta</taxon>
        <taxon>Magnoliopsida</taxon>
        <taxon>eudicotyledons</taxon>
        <taxon>Gunneridae</taxon>
        <taxon>Pentapetalae</taxon>
        <taxon>rosids</taxon>
        <taxon>malvids</taxon>
        <taxon>Brassicales</taxon>
        <taxon>Brassicaceae</taxon>
        <taxon>Brassiceae</taxon>
        <taxon>Brassica</taxon>
    </lineage>
</organism>
<dbReference type="EC" id="3.1.4.11" evidence="4 11"/>
<dbReference type="SUPFAM" id="SSF49562">
    <property type="entry name" value="C2 domain (Calcium/lipid-binding domain, CaLB)"/>
    <property type="match status" value="1"/>
</dbReference>
<dbReference type="InterPro" id="IPR035892">
    <property type="entry name" value="C2_domain_sf"/>
</dbReference>
<evidence type="ECO:0000256" key="11">
    <source>
        <dbReference type="RuleBase" id="RU361133"/>
    </source>
</evidence>
<evidence type="ECO:0000259" key="13">
    <source>
        <dbReference type="PROSITE" id="PS50004"/>
    </source>
</evidence>
<evidence type="ECO:0000313" key="16">
    <source>
        <dbReference type="Proteomes" id="UP000886595"/>
    </source>
</evidence>
<feature type="domain" description="PI-PLC Y-box" evidence="14">
    <location>
        <begin position="333"/>
        <end position="418"/>
    </location>
</feature>
<dbReference type="FunFam" id="1.10.238.10:FF:000254">
    <property type="entry name" value="Phosphoinositide phospholipase C"/>
    <property type="match status" value="1"/>
</dbReference>
<keyword evidence="9" id="KW-0472">Membrane</keyword>
<evidence type="ECO:0000256" key="12">
    <source>
        <dbReference type="SAM" id="MobiDB-lite"/>
    </source>
</evidence>
<evidence type="ECO:0000256" key="10">
    <source>
        <dbReference type="ARBA" id="ARBA00023224"/>
    </source>
</evidence>
<feature type="domain" description="C2" evidence="13">
    <location>
        <begin position="407"/>
        <end position="536"/>
    </location>
</feature>
<dbReference type="GO" id="GO:0048015">
    <property type="term" value="P:phosphatidylinositol-mediated signaling"/>
    <property type="evidence" value="ECO:0007669"/>
    <property type="project" value="TreeGrafter"/>
</dbReference>
<evidence type="ECO:0000256" key="3">
    <source>
        <dbReference type="ARBA" id="ARBA00004202"/>
    </source>
</evidence>
<evidence type="ECO:0000256" key="6">
    <source>
        <dbReference type="ARBA" id="ARBA00022801"/>
    </source>
</evidence>
<dbReference type="InterPro" id="IPR015359">
    <property type="entry name" value="PLC_EF-hand-like"/>
</dbReference>
<feature type="compositionally biased region" description="Basic and acidic residues" evidence="12">
    <location>
        <begin position="278"/>
        <end position="296"/>
    </location>
</feature>
<evidence type="ECO:0000256" key="9">
    <source>
        <dbReference type="ARBA" id="ARBA00023136"/>
    </source>
</evidence>
<feature type="compositionally biased region" description="Basic and acidic residues" evidence="12">
    <location>
        <begin position="243"/>
        <end position="255"/>
    </location>
</feature>
<dbReference type="Gene3D" id="3.20.20.190">
    <property type="entry name" value="Phosphatidylinositol (PI) phosphodiesterase"/>
    <property type="match status" value="1"/>
</dbReference>
<evidence type="ECO:0000256" key="2">
    <source>
        <dbReference type="ARBA" id="ARBA00001913"/>
    </source>
</evidence>
<dbReference type="Pfam" id="PF00388">
    <property type="entry name" value="PI-PLC-X"/>
    <property type="match status" value="1"/>
</dbReference>
<evidence type="ECO:0000256" key="5">
    <source>
        <dbReference type="ARBA" id="ARBA00022475"/>
    </source>
</evidence>
<evidence type="ECO:0000256" key="4">
    <source>
        <dbReference type="ARBA" id="ARBA00012368"/>
    </source>
</evidence>
<dbReference type="PANTHER" id="PTHR10336:SF162">
    <property type="entry name" value="PHOSPHOINOSITIDE PHOSPHOLIPASE C 5"/>
    <property type="match status" value="1"/>
</dbReference>
<dbReference type="InterPro" id="IPR011992">
    <property type="entry name" value="EF-hand-dom_pair"/>
</dbReference>
<dbReference type="GO" id="GO:0004435">
    <property type="term" value="F:phosphatidylinositol-4,5-bisphosphate phospholipase C activity"/>
    <property type="evidence" value="ECO:0007669"/>
    <property type="project" value="UniProtKB-EC"/>
</dbReference>
<comment type="cofactor">
    <cofactor evidence="2">
        <name>Ca(2+)</name>
        <dbReference type="ChEBI" id="CHEBI:29108"/>
    </cofactor>
</comment>
<dbReference type="Pfam" id="PF00168">
    <property type="entry name" value="C2"/>
    <property type="match status" value="1"/>
</dbReference>
<keyword evidence="6 11" id="KW-0378">Hydrolase</keyword>
<comment type="catalytic activity">
    <reaction evidence="1 11">
        <text>a 1,2-diacyl-sn-glycero-3-phospho-(1D-myo-inositol-4,5-bisphosphate) + H2O = 1D-myo-inositol 1,4,5-trisphosphate + a 1,2-diacyl-sn-glycerol + H(+)</text>
        <dbReference type="Rhea" id="RHEA:33179"/>
        <dbReference type="ChEBI" id="CHEBI:15377"/>
        <dbReference type="ChEBI" id="CHEBI:15378"/>
        <dbReference type="ChEBI" id="CHEBI:17815"/>
        <dbReference type="ChEBI" id="CHEBI:58456"/>
        <dbReference type="ChEBI" id="CHEBI:203600"/>
        <dbReference type="EC" id="3.1.4.11"/>
    </reaction>
</comment>
<dbReference type="AlphaFoldDB" id="A0A8X7QQC7"/>
<evidence type="ECO:0000259" key="14">
    <source>
        <dbReference type="PROSITE" id="PS50008"/>
    </source>
</evidence>
<dbReference type="Proteomes" id="UP000886595">
    <property type="component" value="Unassembled WGS sequence"/>
</dbReference>
<keyword evidence="16" id="KW-1185">Reference proteome</keyword>
<dbReference type="PROSITE" id="PS50004">
    <property type="entry name" value="C2"/>
    <property type="match status" value="1"/>
</dbReference>
<reference evidence="15 16" key="1">
    <citation type="submission" date="2020-02" db="EMBL/GenBank/DDBJ databases">
        <authorList>
            <person name="Ma Q."/>
            <person name="Huang Y."/>
            <person name="Song X."/>
            <person name="Pei D."/>
        </authorList>
    </citation>
    <scope>NUCLEOTIDE SEQUENCE [LARGE SCALE GENOMIC DNA]</scope>
    <source>
        <strain evidence="15">Sxm20200214</strain>
        <tissue evidence="15">Leaf</tissue>
    </source>
</reference>